<evidence type="ECO:0000256" key="1">
    <source>
        <dbReference type="ARBA" id="ARBA00022755"/>
    </source>
</evidence>
<organism evidence="8 9">
    <name type="scientific">Sporanaerobacter acetigenes DSM 13106</name>
    <dbReference type="NCBI Taxonomy" id="1123281"/>
    <lineage>
        <taxon>Bacteria</taxon>
        <taxon>Bacillati</taxon>
        <taxon>Bacillota</taxon>
        <taxon>Tissierellia</taxon>
        <taxon>Tissierellales</taxon>
        <taxon>Sporanaerobacteraceae</taxon>
        <taxon>Sporanaerobacter</taxon>
    </lineage>
</organism>
<dbReference type="Gene3D" id="3.40.50.1970">
    <property type="match status" value="1"/>
</dbReference>
<sequence>MKNFGGANTGGIFMKVAIVMGSISDKEVVDKTIGILEKFQIEYEVRVISAHRTPFTAMDFASSAEEKGIEVIIAVAGKAAHLAGIIAGVTTLPVIGLPVKSSTMDGLDSLLSTVQMPKGVPVATVAINGGENAGILAVQMLSIKYENLREKLKEYKEEISEEVEKMDEKVRRR</sequence>
<dbReference type="Pfam" id="PF00731">
    <property type="entry name" value="AIRC"/>
    <property type="match status" value="1"/>
</dbReference>
<dbReference type="HAMAP" id="MF_01929">
    <property type="entry name" value="PurE_classI"/>
    <property type="match status" value="1"/>
</dbReference>
<comment type="similarity">
    <text evidence="3">Belongs to the AIR carboxylase family. Class I subfamily.</text>
</comment>
<reference evidence="8 9" key="1">
    <citation type="submission" date="2016-11" db="EMBL/GenBank/DDBJ databases">
        <authorList>
            <person name="Jaros S."/>
            <person name="Januszkiewicz K."/>
            <person name="Wedrychowicz H."/>
        </authorList>
    </citation>
    <scope>NUCLEOTIDE SEQUENCE [LARGE SCALE GENOMIC DNA]</scope>
    <source>
        <strain evidence="8 9">DSM 13106</strain>
    </source>
</reference>
<proteinExistence type="inferred from homology"/>
<evidence type="ECO:0000313" key="9">
    <source>
        <dbReference type="Proteomes" id="UP000184389"/>
    </source>
</evidence>
<gene>
    <name evidence="3" type="primary">purE</name>
    <name evidence="8" type="ORF">SAMN02745180_00074</name>
</gene>
<dbReference type="STRING" id="1123281.SAMN02745180_00074"/>
<dbReference type="NCBIfam" id="TIGR01162">
    <property type="entry name" value="purE"/>
    <property type="match status" value="1"/>
</dbReference>
<dbReference type="PIRSF" id="PIRSF001338">
    <property type="entry name" value="AIR_carboxylase"/>
    <property type="match status" value="1"/>
</dbReference>
<keyword evidence="6" id="KW-0175">Coiled coil</keyword>
<dbReference type="SUPFAM" id="SSF52255">
    <property type="entry name" value="N5-CAIR mutase (phosphoribosylaminoimidazole carboxylase, PurE)"/>
    <property type="match status" value="1"/>
</dbReference>
<evidence type="ECO:0000259" key="7">
    <source>
        <dbReference type="SMART" id="SM01001"/>
    </source>
</evidence>
<dbReference type="InterPro" id="IPR033747">
    <property type="entry name" value="PurE_ClassI"/>
</dbReference>
<feature type="binding site" evidence="3 5">
    <location>
        <position position="22"/>
    </location>
    <ligand>
        <name>substrate</name>
    </ligand>
</feature>
<comment type="catalytic activity">
    <reaction evidence="3 4">
        <text>5-carboxyamino-1-(5-phospho-D-ribosyl)imidazole + H(+) = 5-amino-1-(5-phospho-D-ribosyl)imidazole-4-carboxylate</text>
        <dbReference type="Rhea" id="RHEA:13193"/>
        <dbReference type="ChEBI" id="CHEBI:15378"/>
        <dbReference type="ChEBI" id="CHEBI:58730"/>
        <dbReference type="ChEBI" id="CHEBI:77657"/>
        <dbReference type="EC" id="5.4.99.18"/>
    </reaction>
</comment>
<dbReference type="EC" id="5.4.99.18" evidence="3 4"/>
<name>A0A1M5S6G9_9FIRM</name>
<feature type="binding site" evidence="3 5">
    <location>
        <position position="25"/>
    </location>
    <ligand>
        <name>substrate</name>
    </ligand>
</feature>
<dbReference type="EMBL" id="FQXR01000002">
    <property type="protein sequence ID" value="SHH33523.1"/>
    <property type="molecule type" value="Genomic_DNA"/>
</dbReference>
<comment type="function">
    <text evidence="3 4">Catalyzes the conversion of N5-carboxyaminoimidazole ribonucleotide (N5-CAIR) to 4-carboxy-5-aminoimidazole ribonucleotide (CAIR).</text>
</comment>
<keyword evidence="9" id="KW-1185">Reference proteome</keyword>
<dbReference type="PANTHER" id="PTHR23046">
    <property type="entry name" value="PHOSPHORIBOSYLAMINOIMIDAZOLE CARBOXYLASE CATALYTIC SUBUNIT"/>
    <property type="match status" value="1"/>
</dbReference>
<evidence type="ECO:0000256" key="6">
    <source>
        <dbReference type="SAM" id="Coils"/>
    </source>
</evidence>
<dbReference type="UniPathway" id="UPA00074">
    <property type="reaction ID" value="UER00943"/>
</dbReference>
<evidence type="ECO:0000313" key="8">
    <source>
        <dbReference type="EMBL" id="SHH33523.1"/>
    </source>
</evidence>
<evidence type="ECO:0000256" key="2">
    <source>
        <dbReference type="ARBA" id="ARBA00023235"/>
    </source>
</evidence>
<keyword evidence="2 3" id="KW-0413">Isomerase</keyword>
<dbReference type="GO" id="GO:0006189">
    <property type="term" value="P:'de novo' IMP biosynthetic process"/>
    <property type="evidence" value="ECO:0007669"/>
    <property type="project" value="UniProtKB-UniRule"/>
</dbReference>
<protein>
    <recommendedName>
        <fullName evidence="3 4">N5-carboxyaminoimidazole ribonucleotide mutase</fullName>
        <shortName evidence="3 4">N5-CAIR mutase</shortName>
        <ecNumber evidence="3 4">5.4.99.18</ecNumber>
    </recommendedName>
    <alternativeName>
        <fullName evidence="3">5-(carboxyamino)imidazole ribonucleotide mutase</fullName>
    </alternativeName>
</protein>
<dbReference type="PANTHER" id="PTHR23046:SF2">
    <property type="entry name" value="PHOSPHORIBOSYLAMINOIMIDAZOLE CARBOXYLASE"/>
    <property type="match status" value="1"/>
</dbReference>
<dbReference type="AlphaFoldDB" id="A0A1M5S6G9"/>
<feature type="coiled-coil region" evidence="6">
    <location>
        <begin position="138"/>
        <end position="172"/>
    </location>
</feature>
<evidence type="ECO:0000256" key="3">
    <source>
        <dbReference type="HAMAP-Rule" id="MF_01929"/>
    </source>
</evidence>
<feature type="binding site" evidence="3 5">
    <location>
        <position position="52"/>
    </location>
    <ligand>
        <name>substrate</name>
    </ligand>
</feature>
<evidence type="ECO:0000256" key="5">
    <source>
        <dbReference type="PIRSR" id="PIRSR001338-1"/>
    </source>
</evidence>
<feature type="domain" description="PurE" evidence="7">
    <location>
        <begin position="14"/>
        <end position="163"/>
    </location>
</feature>
<accession>A0A1M5S6G9</accession>
<dbReference type="Proteomes" id="UP000184389">
    <property type="component" value="Unassembled WGS sequence"/>
</dbReference>
<dbReference type="SMART" id="SM01001">
    <property type="entry name" value="AIRC"/>
    <property type="match status" value="1"/>
</dbReference>
<evidence type="ECO:0000256" key="4">
    <source>
        <dbReference type="PIRNR" id="PIRNR001338"/>
    </source>
</evidence>
<dbReference type="InterPro" id="IPR000031">
    <property type="entry name" value="PurE_dom"/>
</dbReference>
<dbReference type="GO" id="GO:0034023">
    <property type="term" value="F:5-(carboxyamino)imidazole ribonucleotide mutase activity"/>
    <property type="evidence" value="ECO:0007669"/>
    <property type="project" value="UniProtKB-UniRule"/>
</dbReference>
<comment type="pathway">
    <text evidence="3 4">Purine metabolism; IMP biosynthesis via de novo pathway; 5-amino-1-(5-phospho-D-ribosyl)imidazole-4-carboxylate from 5-amino-1-(5-phospho-D-ribosyl)imidazole (N5-CAIR route): step 2/2.</text>
</comment>
<dbReference type="InterPro" id="IPR024694">
    <property type="entry name" value="PurE_prokaryotes"/>
</dbReference>
<keyword evidence="1 3" id="KW-0658">Purine biosynthesis</keyword>